<dbReference type="RefSeq" id="WP_348519974.1">
    <property type="nucleotide sequence ID" value="NZ_BSUL01000001.1"/>
</dbReference>
<evidence type="ECO:0000313" key="1">
    <source>
        <dbReference type="EMBL" id="GMA26916.1"/>
    </source>
</evidence>
<gene>
    <name evidence="1" type="ORF">GCM10025874_01690</name>
</gene>
<protein>
    <submittedName>
        <fullName evidence="1">Peroxide stress protein YaaA</fullName>
    </submittedName>
</protein>
<organism evidence="1 2">
    <name type="scientific">Arenivirga flava</name>
    <dbReference type="NCBI Taxonomy" id="1930060"/>
    <lineage>
        <taxon>Bacteria</taxon>
        <taxon>Bacillati</taxon>
        <taxon>Actinomycetota</taxon>
        <taxon>Actinomycetes</taxon>
        <taxon>Micrococcales</taxon>
        <taxon>Microbacteriaceae</taxon>
        <taxon>Arenivirga</taxon>
    </lineage>
</organism>
<dbReference type="EMBL" id="BSUL01000001">
    <property type="protein sequence ID" value="GMA26916.1"/>
    <property type="molecule type" value="Genomic_DNA"/>
</dbReference>
<dbReference type="PANTHER" id="PTHR30283:SF4">
    <property type="entry name" value="PEROXIDE STRESS RESISTANCE PROTEIN YAAA"/>
    <property type="match status" value="1"/>
</dbReference>
<dbReference type="Pfam" id="PF03883">
    <property type="entry name" value="H2O2_YaaD"/>
    <property type="match status" value="1"/>
</dbReference>
<dbReference type="InterPro" id="IPR005583">
    <property type="entry name" value="YaaA"/>
</dbReference>
<dbReference type="GO" id="GO:0005829">
    <property type="term" value="C:cytosol"/>
    <property type="evidence" value="ECO:0007669"/>
    <property type="project" value="TreeGrafter"/>
</dbReference>
<dbReference type="AlphaFoldDB" id="A0AA37UKI2"/>
<dbReference type="PANTHER" id="PTHR30283">
    <property type="entry name" value="PEROXIDE STRESS RESPONSE PROTEIN YAAA"/>
    <property type="match status" value="1"/>
</dbReference>
<reference evidence="1 2" key="1">
    <citation type="journal article" date="2014" name="Int. J. Syst. Evol. Microbiol.">
        <title>Complete genome sequence of Corynebacterium casei LMG S-19264T (=DSM 44701T), isolated from a smear-ripened cheese.</title>
        <authorList>
            <consortium name="US DOE Joint Genome Institute (JGI-PGF)"/>
            <person name="Walter F."/>
            <person name="Albersmeier A."/>
            <person name="Kalinowski J."/>
            <person name="Ruckert C."/>
        </authorList>
    </citation>
    <scope>NUCLEOTIDE SEQUENCE [LARGE SCALE GENOMIC DNA]</scope>
    <source>
        <strain evidence="1 2">NBRC 112289</strain>
    </source>
</reference>
<dbReference type="GO" id="GO:0033194">
    <property type="term" value="P:response to hydroperoxide"/>
    <property type="evidence" value="ECO:0007669"/>
    <property type="project" value="TreeGrafter"/>
</dbReference>
<accession>A0AA37UKI2</accession>
<name>A0AA37UKI2_9MICO</name>
<keyword evidence="2" id="KW-1185">Reference proteome</keyword>
<comment type="caution">
    <text evidence="1">The sequence shown here is derived from an EMBL/GenBank/DDBJ whole genome shotgun (WGS) entry which is preliminary data.</text>
</comment>
<evidence type="ECO:0000313" key="2">
    <source>
        <dbReference type="Proteomes" id="UP001157160"/>
    </source>
</evidence>
<dbReference type="Proteomes" id="UP001157160">
    <property type="component" value="Unassembled WGS sequence"/>
</dbReference>
<proteinExistence type="predicted"/>
<sequence>MIRLILPPSETKREGGAPGSALDLSQLAFPELTAARAAVVDAAVELAGDAEATVRALKLGPKQADEVARNREIATSPTMPALHRYTGVLYDALDAPSLPEDAWERARRSVLVHSALLGPVGAGDPVPAYRLSHDSRLPGLPLKRHWRADAAAALAALGEPVLDLRSEGYVGLGPLDGVAESAYLRVVAEGPDGRRRALNHFNKQGKGRFVRRLLLDGAEPRGLDELLDWAAGDGVPLERTGERELTLVAEH</sequence>